<name>A0A9N7PKF9_CLOSE</name>
<protein>
    <submittedName>
        <fullName evidence="1">Uncharacterized protein</fullName>
    </submittedName>
</protein>
<accession>A0A9N7PKF9</accession>
<dbReference type="AlphaFoldDB" id="A0A9N7PKF9"/>
<evidence type="ECO:0000313" key="1">
    <source>
        <dbReference type="EMBL" id="AYE33987.1"/>
    </source>
</evidence>
<sequence>MIMEAHMNKKLVPNTKGCYRGVANNGMTIEMYLYRNVDGSNIADIITAYPVHSSTL</sequence>
<evidence type="ECO:0000313" key="2">
    <source>
        <dbReference type="Proteomes" id="UP000280586"/>
    </source>
</evidence>
<dbReference type="KEGG" id="csep:CP523_05640"/>
<organism evidence="1 2">
    <name type="scientific">Clostridium septicum</name>
    <dbReference type="NCBI Taxonomy" id="1504"/>
    <lineage>
        <taxon>Bacteria</taxon>
        <taxon>Bacillati</taxon>
        <taxon>Bacillota</taxon>
        <taxon>Clostridia</taxon>
        <taxon>Eubacteriales</taxon>
        <taxon>Clostridiaceae</taxon>
        <taxon>Clostridium</taxon>
    </lineage>
</organism>
<proteinExistence type="predicted"/>
<gene>
    <name evidence="1" type="ORF">CP523_05640</name>
</gene>
<reference evidence="1 2" key="1">
    <citation type="submission" date="2017-09" db="EMBL/GenBank/DDBJ databases">
        <authorList>
            <person name="Thomas P."/>
            <person name="Seyboldt C."/>
        </authorList>
    </citation>
    <scope>NUCLEOTIDE SEQUENCE [LARGE SCALE GENOMIC DNA]</scope>
    <source>
        <strain evidence="1 2">DSM 7534</strain>
    </source>
</reference>
<dbReference type="Proteomes" id="UP000280586">
    <property type="component" value="Chromosome"/>
</dbReference>
<dbReference type="EMBL" id="CP023671">
    <property type="protein sequence ID" value="AYE33987.1"/>
    <property type="molecule type" value="Genomic_DNA"/>
</dbReference>